<evidence type="ECO:0000256" key="9">
    <source>
        <dbReference type="ARBA" id="ARBA00023224"/>
    </source>
</evidence>
<evidence type="ECO:0000256" key="8">
    <source>
        <dbReference type="ARBA" id="ARBA00023170"/>
    </source>
</evidence>
<dbReference type="PANTHER" id="PTHR24248">
    <property type="entry name" value="ADRENERGIC RECEPTOR-RELATED G-PROTEIN COUPLED RECEPTOR"/>
    <property type="match status" value="1"/>
</dbReference>
<gene>
    <name evidence="15" type="primary">LOC105232538</name>
</gene>
<keyword evidence="3" id="KW-1003">Cell membrane</keyword>
<evidence type="ECO:0000256" key="5">
    <source>
        <dbReference type="ARBA" id="ARBA00022989"/>
    </source>
</evidence>
<dbReference type="PROSITE" id="PS00237">
    <property type="entry name" value="G_PROTEIN_RECEP_F1_1"/>
    <property type="match status" value="1"/>
</dbReference>
<evidence type="ECO:0000313" key="14">
    <source>
        <dbReference type="Proteomes" id="UP001652620"/>
    </source>
</evidence>
<dbReference type="SUPFAM" id="SSF81321">
    <property type="entry name" value="Family A G protein-coupled receptor-like"/>
    <property type="match status" value="1"/>
</dbReference>
<evidence type="ECO:0000256" key="3">
    <source>
        <dbReference type="ARBA" id="ARBA00022475"/>
    </source>
</evidence>
<protein>
    <submittedName>
        <fullName evidence="15">Octopamine receptor beta-2R</fullName>
    </submittedName>
</protein>
<keyword evidence="9 10" id="KW-0807">Transducer</keyword>
<evidence type="ECO:0000313" key="15">
    <source>
        <dbReference type="RefSeq" id="XP_049305734.1"/>
    </source>
</evidence>
<organism evidence="14 15">
    <name type="scientific">Bactrocera dorsalis</name>
    <name type="common">Oriental fruit fly</name>
    <name type="synonym">Dacus dorsalis</name>
    <dbReference type="NCBI Taxonomy" id="27457"/>
    <lineage>
        <taxon>Eukaryota</taxon>
        <taxon>Metazoa</taxon>
        <taxon>Ecdysozoa</taxon>
        <taxon>Arthropoda</taxon>
        <taxon>Hexapoda</taxon>
        <taxon>Insecta</taxon>
        <taxon>Pterygota</taxon>
        <taxon>Neoptera</taxon>
        <taxon>Endopterygota</taxon>
        <taxon>Diptera</taxon>
        <taxon>Brachycera</taxon>
        <taxon>Muscomorpha</taxon>
        <taxon>Tephritoidea</taxon>
        <taxon>Tephritidae</taxon>
        <taxon>Bactrocera</taxon>
        <taxon>Bactrocera</taxon>
    </lineage>
</organism>
<feature type="domain" description="G-protein coupled receptors family 1 profile" evidence="13">
    <location>
        <begin position="316"/>
        <end position="619"/>
    </location>
</feature>
<feature type="transmembrane region" description="Helical" evidence="12">
    <location>
        <begin position="471"/>
        <end position="488"/>
    </location>
</feature>
<evidence type="ECO:0000256" key="4">
    <source>
        <dbReference type="ARBA" id="ARBA00022692"/>
    </source>
</evidence>
<evidence type="ECO:0000256" key="1">
    <source>
        <dbReference type="ARBA" id="ARBA00004651"/>
    </source>
</evidence>
<keyword evidence="8 10" id="KW-0675">Receptor</keyword>
<dbReference type="InterPro" id="IPR000276">
    <property type="entry name" value="GPCR_Rhodpsn"/>
</dbReference>
<evidence type="ECO:0000256" key="12">
    <source>
        <dbReference type="SAM" id="Phobius"/>
    </source>
</evidence>
<feature type="region of interest" description="Disordered" evidence="11">
    <location>
        <begin position="122"/>
        <end position="146"/>
    </location>
</feature>
<dbReference type="InterPro" id="IPR017452">
    <property type="entry name" value="GPCR_Rhodpsn_7TM"/>
</dbReference>
<keyword evidence="4 10" id="KW-0812">Transmembrane</keyword>
<dbReference type="Proteomes" id="UP001652620">
    <property type="component" value="Chromosome 2"/>
</dbReference>
<keyword evidence="7 12" id="KW-0472">Membrane</keyword>
<keyword evidence="5 12" id="KW-1133">Transmembrane helix</keyword>
<dbReference type="PANTHER" id="PTHR24248:SF187">
    <property type="entry name" value="OCTOPAMINE RECEPTOR BETA-2R"/>
    <property type="match status" value="1"/>
</dbReference>
<keyword evidence="6 10" id="KW-0297">G-protein coupled receptor</keyword>
<feature type="transmembrane region" description="Helical" evidence="12">
    <location>
        <begin position="567"/>
        <end position="587"/>
    </location>
</feature>
<evidence type="ECO:0000256" key="7">
    <source>
        <dbReference type="ARBA" id="ARBA00023136"/>
    </source>
</evidence>
<keyword evidence="14" id="KW-1185">Reference proteome</keyword>
<name>A0ABM3J936_BACDO</name>
<feature type="compositionally biased region" description="Low complexity" evidence="11">
    <location>
        <begin position="135"/>
        <end position="146"/>
    </location>
</feature>
<dbReference type="GeneID" id="105232538"/>
<proteinExistence type="inferred from homology"/>
<evidence type="ECO:0000259" key="13">
    <source>
        <dbReference type="PROSITE" id="PS50262"/>
    </source>
</evidence>
<evidence type="ECO:0000256" key="10">
    <source>
        <dbReference type="RuleBase" id="RU000688"/>
    </source>
</evidence>
<dbReference type="SMART" id="SM01381">
    <property type="entry name" value="7TM_GPCR_Srsx"/>
    <property type="match status" value="1"/>
</dbReference>
<dbReference type="PROSITE" id="PS50262">
    <property type="entry name" value="G_PROTEIN_RECEP_F1_2"/>
    <property type="match status" value="1"/>
</dbReference>
<dbReference type="CDD" id="cd15066">
    <property type="entry name" value="7tmA_DmOct-betaAR-like"/>
    <property type="match status" value="1"/>
</dbReference>
<dbReference type="Gene3D" id="1.20.1070.10">
    <property type="entry name" value="Rhodopsin 7-helix transmembrane proteins"/>
    <property type="match status" value="1"/>
</dbReference>
<evidence type="ECO:0000256" key="6">
    <source>
        <dbReference type="ARBA" id="ARBA00023040"/>
    </source>
</evidence>
<comment type="similarity">
    <text evidence="2 10">Belongs to the G-protein coupled receptor 1 family.</text>
</comment>
<dbReference type="Pfam" id="PF00001">
    <property type="entry name" value="7tm_1"/>
    <property type="match status" value="1"/>
</dbReference>
<feature type="transmembrane region" description="Helical" evidence="12">
    <location>
        <begin position="336"/>
        <end position="360"/>
    </location>
</feature>
<sequence>MSTNTPTMLPLTITTTTPNQTAISQTVQRTKNAFATRRKRRNLCSELEQCNRNRVASNATTTTTTRIATRKVANYADFPTPTTALPTTVAAMAAMTTRTTTTTIPATTMHAAVPQLATRTAVSRTATTTPPPPRLSTAPAATTPATPSAAAATGAATMHQRRHHCQRRATIAATPTTAQAHNMTTALPRARAASLGFNLSTAFATALLHTSVAVAAAASTQTQTQLSAAAKHQTPQAQAVLDSGMLSQLDSNATSTLLGSAGVTMTPSNFTLLDDAGADGVEGINDVANSSEWFHVVLLVLKTSLMLFIIIAAIFGNLLVIISVMRVRKLRIITNYFVVSLAMADIMVAMMAMTFNFSVQVTGRWNFGIFVCDLWNSLDVYFSTASILHLCCISVDRYYAIVKPLKYPINMTKRVVTIMLINTWVSPALLSFLPIFIGWYTTEEHKNYVKRHPDRCEFIVNKPYCVISSSISFWIPCTIMIFTYLAIFREANRQEKQMMARQGNAMLMHRHSEDARASVGVSNNTGEALSGSGSSKTLTLHEVEQDHTPTKDKHLIKMKREHKAARTLGIIMGTFIVCWLPFFLWYTITSLCDLTAPDIVVAILFWIGYFNSTLNPIIYAYFNREFREAFQNTLQCLFCNWWRDRGLPLDIDIRRSSLRYDTRAKSVYSENYLSASQPPRRTSQLVDSL</sequence>
<dbReference type="RefSeq" id="XP_049305734.1">
    <property type="nucleotide sequence ID" value="XM_049449777.1"/>
</dbReference>
<feature type="transmembrane region" description="Helical" evidence="12">
    <location>
        <begin position="293"/>
        <end position="324"/>
    </location>
</feature>
<evidence type="ECO:0000256" key="11">
    <source>
        <dbReference type="SAM" id="MobiDB-lite"/>
    </source>
</evidence>
<evidence type="ECO:0000256" key="2">
    <source>
        <dbReference type="ARBA" id="ARBA00010663"/>
    </source>
</evidence>
<accession>A0ABM3J936</accession>
<feature type="transmembrane region" description="Helical" evidence="12">
    <location>
        <begin position="599"/>
        <end position="622"/>
    </location>
</feature>
<feature type="transmembrane region" description="Helical" evidence="12">
    <location>
        <begin position="380"/>
        <end position="399"/>
    </location>
</feature>
<dbReference type="PRINTS" id="PR00237">
    <property type="entry name" value="GPCRRHODOPSN"/>
</dbReference>
<reference evidence="15" key="2">
    <citation type="submission" date="2025-08" db="UniProtKB">
        <authorList>
            <consortium name="RefSeq"/>
        </authorList>
    </citation>
    <scope>IDENTIFICATION</scope>
    <source>
        <tissue evidence="15">Adult</tissue>
    </source>
</reference>
<feature type="transmembrane region" description="Helical" evidence="12">
    <location>
        <begin position="420"/>
        <end position="440"/>
    </location>
</feature>
<reference evidence="14" key="1">
    <citation type="submission" date="2025-05" db="UniProtKB">
        <authorList>
            <consortium name="RefSeq"/>
        </authorList>
    </citation>
    <scope>NUCLEOTIDE SEQUENCE [LARGE SCALE GENOMIC DNA]</scope>
</reference>
<comment type="subcellular location">
    <subcellularLocation>
        <location evidence="1">Cell membrane</location>
        <topology evidence="1">Multi-pass membrane protein</topology>
    </subcellularLocation>
</comment>